<reference evidence="2 3" key="1">
    <citation type="submission" date="2016-06" db="EMBL/GenBank/DDBJ databases">
        <title>The Draft Genome Sequence and Annotation of the Desert Woodrat Neotoma lepida.</title>
        <authorList>
            <person name="Campbell M."/>
            <person name="Oakeson K.F."/>
            <person name="Yandell M."/>
            <person name="Halpert J.R."/>
            <person name="Dearing D."/>
        </authorList>
    </citation>
    <scope>NUCLEOTIDE SEQUENCE [LARGE SCALE GENOMIC DNA]</scope>
    <source>
        <strain evidence="2">417</strain>
        <tissue evidence="2">Liver</tissue>
    </source>
</reference>
<evidence type="ECO:0000256" key="1">
    <source>
        <dbReference type="SAM" id="MobiDB-lite"/>
    </source>
</evidence>
<evidence type="ECO:0000313" key="2">
    <source>
        <dbReference type="EMBL" id="OBS67001.1"/>
    </source>
</evidence>
<comment type="caution">
    <text evidence="2">The sequence shown here is derived from an EMBL/GenBank/DDBJ whole genome shotgun (WGS) entry which is preliminary data.</text>
</comment>
<dbReference type="EMBL" id="LZPO01087162">
    <property type="protein sequence ID" value="OBS67001.1"/>
    <property type="molecule type" value="Genomic_DNA"/>
</dbReference>
<dbReference type="Proteomes" id="UP000092124">
    <property type="component" value="Unassembled WGS sequence"/>
</dbReference>
<evidence type="ECO:0000313" key="3">
    <source>
        <dbReference type="Proteomes" id="UP000092124"/>
    </source>
</evidence>
<keyword evidence="3" id="KW-1185">Reference proteome</keyword>
<protein>
    <recommendedName>
        <fullName evidence="4">Testis expressed 48</fullName>
    </recommendedName>
</protein>
<evidence type="ECO:0008006" key="4">
    <source>
        <dbReference type="Google" id="ProtNLM"/>
    </source>
</evidence>
<gene>
    <name evidence="2" type="ORF">A6R68_04458</name>
</gene>
<proteinExistence type="predicted"/>
<feature type="non-terminal residue" evidence="2">
    <location>
        <position position="1"/>
    </location>
</feature>
<dbReference type="OrthoDB" id="9801193at2759"/>
<feature type="compositionally biased region" description="Polar residues" evidence="1">
    <location>
        <begin position="24"/>
        <end position="34"/>
    </location>
</feature>
<dbReference type="AlphaFoldDB" id="A0A1A6GLB7"/>
<accession>A0A1A6GLB7</accession>
<feature type="region of interest" description="Disordered" evidence="1">
    <location>
        <begin position="24"/>
        <end position="77"/>
    </location>
</feature>
<dbReference type="STRING" id="56216.A0A1A6GLB7"/>
<feature type="non-terminal residue" evidence="2">
    <location>
        <position position="110"/>
    </location>
</feature>
<sequence length="110" mass="12465">THQNLASKIFCLCCQDCEETVIESSTGPSQTQGSRPPIYSSKSQKNELNKPNLKHTNAQSLIGQEKKYSPSSTDFEELTEYNTQTGHSTKNLNRYNQEYWAFQSCLIGRP</sequence>
<organism evidence="2 3">
    <name type="scientific">Neotoma lepida</name>
    <name type="common">Desert woodrat</name>
    <dbReference type="NCBI Taxonomy" id="56216"/>
    <lineage>
        <taxon>Eukaryota</taxon>
        <taxon>Metazoa</taxon>
        <taxon>Chordata</taxon>
        <taxon>Craniata</taxon>
        <taxon>Vertebrata</taxon>
        <taxon>Euteleostomi</taxon>
        <taxon>Mammalia</taxon>
        <taxon>Eutheria</taxon>
        <taxon>Euarchontoglires</taxon>
        <taxon>Glires</taxon>
        <taxon>Rodentia</taxon>
        <taxon>Myomorpha</taxon>
        <taxon>Muroidea</taxon>
        <taxon>Cricetidae</taxon>
        <taxon>Neotominae</taxon>
        <taxon>Neotoma</taxon>
    </lineage>
</organism>
<name>A0A1A6GLB7_NEOLE</name>